<gene>
    <name evidence="1" type="ORF">DLJ54_00285</name>
</gene>
<name>A0A364V8Z8_9CORY</name>
<dbReference type="Proteomes" id="UP000251577">
    <property type="component" value="Unassembled WGS sequence"/>
</dbReference>
<comment type="caution">
    <text evidence="1">The sequence shown here is derived from an EMBL/GenBank/DDBJ whole genome shotgun (WGS) entry which is preliminary data.</text>
</comment>
<keyword evidence="2" id="KW-1185">Reference proteome</keyword>
<protein>
    <submittedName>
        <fullName evidence="1">Uncharacterized protein</fullName>
    </submittedName>
</protein>
<dbReference type="EMBL" id="QHCV01000002">
    <property type="protein sequence ID" value="RAV33097.1"/>
    <property type="molecule type" value="Genomic_DNA"/>
</dbReference>
<reference evidence="1 2" key="1">
    <citation type="journal article" date="2018" name="Syst. Appl. Microbiol.">
        <title>Corynebacterium heidelbergense sp. nov., isolated from the preen glands of Egyptian geese (Alopochen aegyptiacus).</title>
        <authorList>
            <person name="Braun M.S."/>
            <person name="Wang E."/>
            <person name="Zimmermann S."/>
            <person name="Wink M."/>
        </authorList>
    </citation>
    <scope>NUCLEOTIDE SEQUENCE [LARGE SCALE GENOMIC DNA]</scope>
    <source>
        <strain evidence="1 2">647</strain>
    </source>
</reference>
<organism evidence="1 2">
    <name type="scientific">Corynebacterium heidelbergense</name>
    <dbReference type="NCBI Taxonomy" id="2055947"/>
    <lineage>
        <taxon>Bacteria</taxon>
        <taxon>Bacillati</taxon>
        <taxon>Actinomycetota</taxon>
        <taxon>Actinomycetes</taxon>
        <taxon>Mycobacteriales</taxon>
        <taxon>Corynebacteriaceae</taxon>
        <taxon>Corynebacterium</taxon>
    </lineage>
</organism>
<evidence type="ECO:0000313" key="1">
    <source>
        <dbReference type="EMBL" id="RAV33097.1"/>
    </source>
</evidence>
<proteinExistence type="predicted"/>
<accession>A0A364V8Z8</accession>
<evidence type="ECO:0000313" key="2">
    <source>
        <dbReference type="Proteomes" id="UP000251577"/>
    </source>
</evidence>
<sequence>MNDIERLEQRVDYLSTQVERLIDLHQPFPARQRHFRKAAMITGQTLIQEVHARRVLAYVMHRPSERANIDLTTGLVPLPEKTQQLLLSRASEERIADSKVHRILATVVSGGESGAEQLFEAFKHDLDLSRDLAGEP</sequence>
<dbReference type="AlphaFoldDB" id="A0A364V8Z8"/>
<dbReference type="RefSeq" id="WP_113629903.1">
    <property type="nucleotide sequence ID" value="NZ_QHCV01000002.1"/>
</dbReference>